<dbReference type="AlphaFoldDB" id="A0A150FQL2"/>
<protein>
    <recommendedName>
        <fullName evidence="1 3">chorismate mutase</fullName>
        <ecNumber evidence="1 3">5.4.99.5</ecNumber>
    </recommendedName>
</protein>
<dbReference type="EC" id="5.4.99.5" evidence="1 3"/>
<organism evidence="4 6">
    <name type="scientific">Alkalithermobacter thermoalcaliphilus JW-YL-7 = DSM 7308</name>
    <dbReference type="NCBI Taxonomy" id="1121328"/>
    <lineage>
        <taxon>Bacteria</taxon>
        <taxon>Bacillati</taxon>
        <taxon>Bacillota</taxon>
        <taxon>Clostridia</taxon>
        <taxon>Peptostreptococcales</taxon>
        <taxon>Tepidibacteraceae</taxon>
        <taxon>Alkalithermobacter</taxon>
    </lineage>
</organism>
<evidence type="ECO:0000313" key="5">
    <source>
        <dbReference type="EMBL" id="SHK79035.1"/>
    </source>
</evidence>
<keyword evidence="7" id="KW-1185">Reference proteome</keyword>
<dbReference type="GO" id="GO:0008652">
    <property type="term" value="P:amino acid biosynthetic process"/>
    <property type="evidence" value="ECO:0007669"/>
    <property type="project" value="UniProtKB-UniRule"/>
</dbReference>
<dbReference type="PROSITE" id="PS51167">
    <property type="entry name" value="CHORISMATE_MUT_1"/>
    <property type="match status" value="1"/>
</dbReference>
<dbReference type="PANTHER" id="PTHR21164:SF0">
    <property type="entry name" value="CHORISMATE MUTASE AROH"/>
    <property type="match status" value="1"/>
</dbReference>
<dbReference type="PANTHER" id="PTHR21164">
    <property type="entry name" value="CHORISMATE MUTASE"/>
    <property type="match status" value="1"/>
</dbReference>
<dbReference type="CDD" id="cd02185">
    <property type="entry name" value="AroH"/>
    <property type="match status" value="1"/>
</dbReference>
<keyword evidence="2 3" id="KW-0057">Aromatic amino acid biosynthesis</keyword>
<dbReference type="UniPathway" id="UPA00120">
    <property type="reaction ID" value="UER00203"/>
</dbReference>
<dbReference type="Proteomes" id="UP000323392">
    <property type="component" value="Unassembled WGS sequence"/>
</dbReference>
<reference evidence="5 7" key="2">
    <citation type="submission" date="2016-11" db="EMBL/GenBank/DDBJ databases">
        <authorList>
            <person name="Varghese N."/>
            <person name="Submissions S."/>
        </authorList>
    </citation>
    <scope>NUCLEOTIDE SEQUENCE [LARGE SCALE GENOMIC DNA]</scope>
    <source>
        <strain evidence="5 7">DSM 7308</strain>
    </source>
</reference>
<dbReference type="RefSeq" id="WP_066069794.1">
    <property type="nucleotide sequence ID" value="NZ_FRBG01000005.1"/>
</dbReference>
<dbReference type="InterPro" id="IPR035959">
    <property type="entry name" value="RutC-like_sf"/>
</dbReference>
<dbReference type="SUPFAM" id="SSF55298">
    <property type="entry name" value="YjgF-like"/>
    <property type="match status" value="1"/>
</dbReference>
<accession>A0A150FQL2</accession>
<keyword evidence="2 3" id="KW-0028">Amino-acid biosynthesis</keyword>
<proteinExistence type="predicted"/>
<dbReference type="NCBIfam" id="TIGR01796">
    <property type="entry name" value="CM_mono_aroH"/>
    <property type="match status" value="1"/>
</dbReference>
<dbReference type="Proteomes" id="UP000092605">
    <property type="component" value="Unassembled WGS sequence"/>
</dbReference>
<dbReference type="GO" id="GO:0046417">
    <property type="term" value="P:chorismate metabolic process"/>
    <property type="evidence" value="ECO:0007669"/>
    <property type="project" value="TreeGrafter"/>
</dbReference>
<name>A0A150FQL2_CLOPD</name>
<dbReference type="STRING" id="1121328.JWYL7_0953"/>
<feature type="binding site" evidence="2">
    <location>
        <position position="108"/>
    </location>
    <ligand>
        <name>prephenate</name>
        <dbReference type="ChEBI" id="CHEBI:29934"/>
    </ligand>
</feature>
<dbReference type="GO" id="GO:0004106">
    <property type="term" value="F:chorismate mutase activity"/>
    <property type="evidence" value="ECO:0007669"/>
    <property type="project" value="UniProtKB-UniRule"/>
</dbReference>
<comment type="caution">
    <text evidence="4">The sequence shown here is derived from an EMBL/GenBank/DDBJ whole genome shotgun (WGS) entry which is preliminary data.</text>
</comment>
<evidence type="ECO:0000313" key="6">
    <source>
        <dbReference type="Proteomes" id="UP000092605"/>
    </source>
</evidence>
<dbReference type="EMBL" id="FRBG01000005">
    <property type="protein sequence ID" value="SHK79035.1"/>
    <property type="molecule type" value="Genomic_DNA"/>
</dbReference>
<dbReference type="EMBL" id="LSFY01000001">
    <property type="protein sequence ID" value="KXZ39878.1"/>
    <property type="molecule type" value="Genomic_DNA"/>
</dbReference>
<evidence type="ECO:0000256" key="2">
    <source>
        <dbReference type="PIRSR" id="PIRSR005965-1"/>
    </source>
</evidence>
<keyword evidence="3" id="KW-0413">Isomerase</keyword>
<reference evidence="4 6" key="1">
    <citation type="submission" date="2016-02" db="EMBL/GenBank/DDBJ databases">
        <title>Draft genome sequence for Clostridium paradoxum JW-YL-7.</title>
        <authorList>
            <person name="Utturkar S.M."/>
            <person name="Lancaster A."/>
            <person name="Poole F.L."/>
            <person name="Adams M.W."/>
            <person name="Brown S.D."/>
        </authorList>
    </citation>
    <scope>NUCLEOTIDE SEQUENCE [LARGE SCALE GENOMIC DNA]</scope>
    <source>
        <strain evidence="4 6">JW-YL-7</strain>
    </source>
</reference>
<dbReference type="PIRSF" id="PIRSF005965">
    <property type="entry name" value="Chor_mut_AroH"/>
    <property type="match status" value="1"/>
</dbReference>
<dbReference type="InterPro" id="IPR008243">
    <property type="entry name" value="Chorismate_mutase_AroH"/>
</dbReference>
<comment type="catalytic activity">
    <reaction evidence="3">
        <text>chorismate = prephenate</text>
        <dbReference type="Rhea" id="RHEA:13897"/>
        <dbReference type="ChEBI" id="CHEBI:29748"/>
        <dbReference type="ChEBI" id="CHEBI:29934"/>
        <dbReference type="EC" id="5.4.99.5"/>
    </reaction>
</comment>
<dbReference type="Pfam" id="PF07736">
    <property type="entry name" value="CM_1"/>
    <property type="match status" value="1"/>
</dbReference>
<feature type="binding site" evidence="2">
    <location>
        <position position="90"/>
    </location>
    <ligand>
        <name>prephenate</name>
        <dbReference type="ChEBI" id="CHEBI:29934"/>
    </ligand>
</feature>
<dbReference type="Gene3D" id="3.30.1330.40">
    <property type="entry name" value="RutC-like"/>
    <property type="match status" value="1"/>
</dbReference>
<gene>
    <name evidence="4" type="ORF">JWYL7_0953</name>
    <name evidence="5" type="ORF">SAMN05661008_00900</name>
</gene>
<evidence type="ECO:0000256" key="1">
    <source>
        <dbReference type="NCBIfam" id="TIGR01796"/>
    </source>
</evidence>
<feature type="binding site" evidence="2">
    <location>
        <position position="7"/>
    </location>
    <ligand>
        <name>prephenate</name>
        <dbReference type="ChEBI" id="CHEBI:29934"/>
    </ligand>
</feature>
<dbReference type="GO" id="GO:0009073">
    <property type="term" value="P:aromatic amino acid family biosynthetic process"/>
    <property type="evidence" value="ECO:0007669"/>
    <property type="project" value="UniProtKB-UniRule"/>
</dbReference>
<evidence type="ECO:0000313" key="4">
    <source>
        <dbReference type="EMBL" id="KXZ39878.1"/>
    </source>
</evidence>
<sequence>MRILAIRGATTVNQNTKEEILLQTQILVEKIIKLNQIKEEDIISIIFTMTNDLDAAYPSEAIRENMKILNTPMLNFEEKYVKGSLDKCIRVLMHINSNKSKKDIIHVYLNEAKNLRTDLATRSEIE</sequence>
<evidence type="ECO:0000313" key="7">
    <source>
        <dbReference type="Proteomes" id="UP000323392"/>
    </source>
</evidence>
<dbReference type="PATRIC" id="fig|1121328.3.peg.959"/>
<evidence type="ECO:0000256" key="3">
    <source>
        <dbReference type="PROSITE-ProRule" id="PRU00514"/>
    </source>
</evidence>